<dbReference type="GO" id="GO:0009425">
    <property type="term" value="C:bacterial-type flagellum basal body"/>
    <property type="evidence" value="ECO:0007669"/>
    <property type="project" value="InterPro"/>
</dbReference>
<keyword evidence="11" id="KW-0732">Signal</keyword>
<dbReference type="RefSeq" id="WP_149389432.1">
    <property type="nucleotide sequence ID" value="NZ_SMRS01000001.1"/>
</dbReference>
<reference evidence="12 13" key="1">
    <citation type="submission" date="2019-03" db="EMBL/GenBank/DDBJ databases">
        <title>Nitrincola sp. nov. isolated from an Indian soda lake.</title>
        <authorList>
            <person name="Joshi A."/>
            <person name="Thite S.V."/>
            <person name="Joseph N."/>
            <person name="Dhotre D."/>
            <person name="Moorthy M."/>
            <person name="Shouche Y.S."/>
        </authorList>
    </citation>
    <scope>NUCLEOTIDE SEQUENCE [LARGE SCALE GENOMIC DNA]</scope>
    <source>
        <strain evidence="12 13">MEB193</strain>
    </source>
</reference>
<keyword evidence="7 10" id="KW-0283">Flagellar rotation</keyword>
<feature type="signal peptide" evidence="11">
    <location>
        <begin position="1"/>
        <end position="20"/>
    </location>
</feature>
<evidence type="ECO:0000256" key="7">
    <source>
        <dbReference type="ARBA" id="ARBA00022779"/>
    </source>
</evidence>
<keyword evidence="4" id="KW-1003">Cell membrane</keyword>
<keyword evidence="12" id="KW-0969">Cilium</keyword>
<dbReference type="GO" id="GO:0071978">
    <property type="term" value="P:bacterial-type flagellum-dependent swarming motility"/>
    <property type="evidence" value="ECO:0007669"/>
    <property type="project" value="TreeGrafter"/>
</dbReference>
<evidence type="ECO:0000256" key="9">
    <source>
        <dbReference type="ARBA" id="ARBA00023136"/>
    </source>
</evidence>
<keyword evidence="6" id="KW-0812">Transmembrane</keyword>
<dbReference type="Pfam" id="PF03748">
    <property type="entry name" value="FliL"/>
    <property type="match status" value="1"/>
</dbReference>
<keyword evidence="8" id="KW-1133">Transmembrane helix</keyword>
<evidence type="ECO:0000256" key="1">
    <source>
        <dbReference type="ARBA" id="ARBA00002254"/>
    </source>
</evidence>
<keyword evidence="12" id="KW-0282">Flagellum</keyword>
<dbReference type="PANTHER" id="PTHR35091">
    <property type="entry name" value="FLAGELLAR PROTEIN FLIL"/>
    <property type="match status" value="1"/>
</dbReference>
<keyword evidence="12" id="KW-0966">Cell projection</keyword>
<evidence type="ECO:0000256" key="3">
    <source>
        <dbReference type="ARBA" id="ARBA00008281"/>
    </source>
</evidence>
<evidence type="ECO:0000313" key="12">
    <source>
        <dbReference type="EMBL" id="KAA0876178.1"/>
    </source>
</evidence>
<evidence type="ECO:0000256" key="4">
    <source>
        <dbReference type="ARBA" id="ARBA00022475"/>
    </source>
</evidence>
<protein>
    <recommendedName>
        <fullName evidence="10">Flagellar protein FliL</fullName>
    </recommendedName>
</protein>
<gene>
    <name evidence="12" type="ORF">E1H14_00075</name>
</gene>
<dbReference type="GO" id="GO:0006935">
    <property type="term" value="P:chemotaxis"/>
    <property type="evidence" value="ECO:0007669"/>
    <property type="project" value="UniProtKB-KW"/>
</dbReference>
<evidence type="ECO:0000256" key="2">
    <source>
        <dbReference type="ARBA" id="ARBA00004162"/>
    </source>
</evidence>
<evidence type="ECO:0000256" key="11">
    <source>
        <dbReference type="SAM" id="SignalP"/>
    </source>
</evidence>
<dbReference type="AlphaFoldDB" id="A0A5A9W7T3"/>
<feature type="chain" id="PRO_5022668084" description="Flagellar protein FliL" evidence="11">
    <location>
        <begin position="21"/>
        <end position="131"/>
    </location>
</feature>
<comment type="subcellular location">
    <subcellularLocation>
        <location evidence="10">Cell inner membrane</location>
    </subcellularLocation>
    <subcellularLocation>
        <location evidence="2">Cell membrane</location>
        <topology evidence="2">Single-pass membrane protein</topology>
    </subcellularLocation>
</comment>
<comment type="function">
    <text evidence="1 10">Controls the rotational direction of flagella during chemotaxis.</text>
</comment>
<keyword evidence="13" id="KW-1185">Reference proteome</keyword>
<evidence type="ECO:0000256" key="6">
    <source>
        <dbReference type="ARBA" id="ARBA00022692"/>
    </source>
</evidence>
<sequence length="131" mass="14637">MRLRSIVFALACVWAMNVSAQSITEYANYVELKSFVTNFGEVQRGPLRFVKAEITLQIAPNGSRHDVDAHMAHIRNDLNFLLNEQMEEDLASVEAQAVLAQKALRVVQDILIAETGSAQVDDLFFTSLVIQ</sequence>
<accession>A0A5A9W7T3</accession>
<comment type="similarity">
    <text evidence="3 10">Belongs to the FliL family.</text>
</comment>
<evidence type="ECO:0000313" key="13">
    <source>
        <dbReference type="Proteomes" id="UP000325302"/>
    </source>
</evidence>
<proteinExistence type="inferred from homology"/>
<name>A0A5A9W7T3_9GAMM</name>
<dbReference type="InterPro" id="IPR005503">
    <property type="entry name" value="FliL"/>
</dbReference>
<dbReference type="OrthoDB" id="7063251at2"/>
<dbReference type="GO" id="GO:0005886">
    <property type="term" value="C:plasma membrane"/>
    <property type="evidence" value="ECO:0007669"/>
    <property type="project" value="UniProtKB-SubCell"/>
</dbReference>
<organism evidence="12 13">
    <name type="scientific">Nitrincola tapanii</name>
    <dbReference type="NCBI Taxonomy" id="1708751"/>
    <lineage>
        <taxon>Bacteria</taxon>
        <taxon>Pseudomonadati</taxon>
        <taxon>Pseudomonadota</taxon>
        <taxon>Gammaproteobacteria</taxon>
        <taxon>Oceanospirillales</taxon>
        <taxon>Oceanospirillaceae</taxon>
        <taxon>Nitrincola</taxon>
    </lineage>
</organism>
<dbReference type="Proteomes" id="UP000325302">
    <property type="component" value="Unassembled WGS sequence"/>
</dbReference>
<dbReference type="EMBL" id="SMRS01000001">
    <property type="protein sequence ID" value="KAA0876178.1"/>
    <property type="molecule type" value="Genomic_DNA"/>
</dbReference>
<keyword evidence="5 10" id="KW-0145">Chemotaxis</keyword>
<evidence type="ECO:0000256" key="5">
    <source>
        <dbReference type="ARBA" id="ARBA00022500"/>
    </source>
</evidence>
<comment type="caution">
    <text evidence="12">The sequence shown here is derived from an EMBL/GenBank/DDBJ whole genome shotgun (WGS) entry which is preliminary data.</text>
</comment>
<evidence type="ECO:0000256" key="10">
    <source>
        <dbReference type="RuleBase" id="RU364125"/>
    </source>
</evidence>
<evidence type="ECO:0000256" key="8">
    <source>
        <dbReference type="ARBA" id="ARBA00022989"/>
    </source>
</evidence>
<keyword evidence="10" id="KW-0997">Cell inner membrane</keyword>
<dbReference type="PANTHER" id="PTHR35091:SF2">
    <property type="entry name" value="FLAGELLAR PROTEIN FLIL"/>
    <property type="match status" value="1"/>
</dbReference>
<keyword evidence="9 10" id="KW-0472">Membrane</keyword>